<dbReference type="InterPro" id="IPR046952">
    <property type="entry name" value="GSHR/TRXR-like"/>
</dbReference>
<dbReference type="InterPro" id="IPR011767">
    <property type="entry name" value="GLR_AS"/>
</dbReference>
<name>A0A2B4RGH5_STYPI</name>
<dbReference type="Gene3D" id="3.50.50.60">
    <property type="entry name" value="FAD/NAD(P)-binding domain"/>
    <property type="match status" value="2"/>
</dbReference>
<dbReference type="GO" id="GO:0006749">
    <property type="term" value="P:glutathione metabolic process"/>
    <property type="evidence" value="ECO:0007669"/>
    <property type="project" value="TreeGrafter"/>
</dbReference>
<dbReference type="InterPro" id="IPR016156">
    <property type="entry name" value="FAD/NAD-linked_Rdtase_dimer_sf"/>
</dbReference>
<dbReference type="CDD" id="cd03419">
    <property type="entry name" value="GRX_GRXh_1_2_like"/>
    <property type="match status" value="1"/>
</dbReference>
<gene>
    <name evidence="13" type="primary">Txnrd1</name>
    <name evidence="13" type="ORF">AWC38_SpisGene20192</name>
</gene>
<evidence type="ECO:0000256" key="1">
    <source>
        <dbReference type="ARBA" id="ARBA00001974"/>
    </source>
</evidence>
<dbReference type="GO" id="GO:0004362">
    <property type="term" value="F:glutathione-disulfide reductase (NADPH) activity"/>
    <property type="evidence" value="ECO:0007669"/>
    <property type="project" value="TreeGrafter"/>
</dbReference>
<comment type="cofactor">
    <cofactor evidence="1">
        <name>FAD</name>
        <dbReference type="ChEBI" id="CHEBI:57692"/>
    </cofactor>
</comment>
<reference evidence="14" key="1">
    <citation type="journal article" date="2017" name="bioRxiv">
        <title>Comparative analysis of the genomes of Stylophora pistillata and Acropora digitifera provides evidence for extensive differences between species of corals.</title>
        <authorList>
            <person name="Voolstra C.R."/>
            <person name="Li Y."/>
            <person name="Liew Y.J."/>
            <person name="Baumgarten S."/>
            <person name="Zoccola D."/>
            <person name="Flot J.-F."/>
            <person name="Tambutte S."/>
            <person name="Allemand D."/>
            <person name="Aranda M."/>
        </authorList>
    </citation>
    <scope>NUCLEOTIDE SEQUENCE [LARGE SCALE GENOMIC DNA]</scope>
</reference>
<keyword evidence="6" id="KW-0521">NADP</keyword>
<dbReference type="Gene3D" id="3.40.30.10">
    <property type="entry name" value="Glutaredoxin"/>
    <property type="match status" value="1"/>
</dbReference>
<dbReference type="PROSITE" id="PS00195">
    <property type="entry name" value="GLUTAREDOXIN_1"/>
    <property type="match status" value="1"/>
</dbReference>
<dbReference type="GO" id="GO:0045454">
    <property type="term" value="P:cell redox homeostasis"/>
    <property type="evidence" value="ECO:0007669"/>
    <property type="project" value="InterPro"/>
</dbReference>
<dbReference type="PANTHER" id="PTHR42737">
    <property type="entry name" value="GLUTATHIONE REDUCTASE"/>
    <property type="match status" value="1"/>
</dbReference>
<keyword evidence="4 10" id="KW-0285">Flavoprotein</keyword>
<evidence type="ECO:0000259" key="11">
    <source>
        <dbReference type="Pfam" id="PF00462"/>
    </source>
</evidence>
<protein>
    <submittedName>
        <fullName evidence="13">Thioredoxin reductase 1, cytoplasmic</fullName>
    </submittedName>
</protein>
<evidence type="ECO:0000259" key="12">
    <source>
        <dbReference type="Pfam" id="PF02852"/>
    </source>
</evidence>
<dbReference type="PANTHER" id="PTHR42737:SF2">
    <property type="entry name" value="GLUTATHIONE REDUCTASE"/>
    <property type="match status" value="1"/>
</dbReference>
<comment type="caution">
    <text evidence="13">The sequence shown here is derived from an EMBL/GenBank/DDBJ whole genome shotgun (WGS) entry which is preliminary data.</text>
</comment>
<dbReference type="GO" id="GO:0050660">
    <property type="term" value="F:flavin adenine dinucleotide binding"/>
    <property type="evidence" value="ECO:0007669"/>
    <property type="project" value="InterPro"/>
</dbReference>
<dbReference type="GO" id="GO:0034599">
    <property type="term" value="P:cellular response to oxidative stress"/>
    <property type="evidence" value="ECO:0007669"/>
    <property type="project" value="TreeGrafter"/>
</dbReference>
<dbReference type="Pfam" id="PF02852">
    <property type="entry name" value="Pyr_redox_dim"/>
    <property type="match status" value="1"/>
</dbReference>
<organism evidence="13 14">
    <name type="scientific">Stylophora pistillata</name>
    <name type="common">Smooth cauliflower coral</name>
    <dbReference type="NCBI Taxonomy" id="50429"/>
    <lineage>
        <taxon>Eukaryota</taxon>
        <taxon>Metazoa</taxon>
        <taxon>Cnidaria</taxon>
        <taxon>Anthozoa</taxon>
        <taxon>Hexacorallia</taxon>
        <taxon>Scleractinia</taxon>
        <taxon>Astrocoeniina</taxon>
        <taxon>Pocilloporidae</taxon>
        <taxon>Stylophora</taxon>
    </lineage>
</organism>
<comment type="function">
    <text evidence="2">Has a glutathione-disulfide oxidoreductase activity in the presence of NADPH and glutathione reductase. Reduces low molecular weight disulfides and proteins.</text>
</comment>
<dbReference type="EMBL" id="LSMT01000633">
    <property type="protein sequence ID" value="PFX15580.1"/>
    <property type="molecule type" value="Genomic_DNA"/>
</dbReference>
<feature type="domain" description="Glutaredoxin" evidence="11">
    <location>
        <begin position="17"/>
        <end position="48"/>
    </location>
</feature>
<sequence>MAPVKDLIEQNIKDNNVMVFSKSTCPFCRKVKELFKSLNITFHSLDMDLLGVISKEKLAASHSWWSTSYCTLKYYASIDNGSTIQDKLKDMTGQRTVPNVFIRGKHIGGADDTMKLHTDGKLMELIMPPSESYTYDLIVIGGGSGGLACSKTESWQYQRSLQNLNDKNQKLSYNIRLKISIGGTCVNVGCIPKKLMHQAAILACCDIGNDAKYGNDDNVEFDGEDCSNNDNNSDNDNDYNERIRRKREIIGRHDNSDVKLWDEDILNGKVVAGDNEQTSVPNIYGIGDILDDKLELTPVAIQAGRLLAHRLYGDKNELCDYVNVATTVFTPLEYGCIGLSEEDAIAKFGEENVEVYHTNYQPLEYTVAKRDMSGCYAKLVCNKSDNERVVGFHVLGPNAGEVTQGYAVAIKLGATKKDFDRTIEMVSLLRAQNYRKADTLYTFTPGSRGAQKRNTLTRPGLEPGPLDTGFCLNRS</sequence>
<proteinExistence type="inferred from homology"/>
<evidence type="ECO:0000256" key="3">
    <source>
        <dbReference type="ARBA" id="ARBA00007532"/>
    </source>
</evidence>
<evidence type="ECO:0000256" key="10">
    <source>
        <dbReference type="RuleBase" id="RU003691"/>
    </source>
</evidence>
<dbReference type="Proteomes" id="UP000225706">
    <property type="component" value="Unassembled WGS sequence"/>
</dbReference>
<dbReference type="InterPro" id="IPR036249">
    <property type="entry name" value="Thioredoxin-like_sf"/>
</dbReference>
<dbReference type="Gene3D" id="3.30.390.30">
    <property type="match status" value="1"/>
</dbReference>
<dbReference type="InterPro" id="IPR012999">
    <property type="entry name" value="Pyr_OxRdtase_I_AS"/>
</dbReference>
<evidence type="ECO:0000256" key="6">
    <source>
        <dbReference type="ARBA" id="ARBA00022857"/>
    </source>
</evidence>
<dbReference type="SUPFAM" id="SSF51905">
    <property type="entry name" value="FAD/NAD(P)-binding domain"/>
    <property type="match status" value="1"/>
</dbReference>
<feature type="domain" description="Glutaredoxin" evidence="11">
    <location>
        <begin position="78"/>
        <end position="107"/>
    </location>
</feature>
<dbReference type="SUPFAM" id="SSF52833">
    <property type="entry name" value="Thioredoxin-like"/>
    <property type="match status" value="1"/>
</dbReference>
<feature type="domain" description="Pyridine nucleotide-disulphide oxidoreductase dimerisation" evidence="12">
    <location>
        <begin position="324"/>
        <end position="423"/>
    </location>
</feature>
<dbReference type="SUPFAM" id="SSF55424">
    <property type="entry name" value="FAD/NAD-linked reductases, dimerisation (C-terminal) domain"/>
    <property type="match status" value="1"/>
</dbReference>
<evidence type="ECO:0000256" key="7">
    <source>
        <dbReference type="ARBA" id="ARBA00023002"/>
    </source>
</evidence>
<dbReference type="OrthoDB" id="5956163at2759"/>
<accession>A0A2B4RGH5</accession>
<dbReference type="Pfam" id="PF00462">
    <property type="entry name" value="Glutaredoxin"/>
    <property type="match status" value="2"/>
</dbReference>
<keyword evidence="14" id="KW-1185">Reference proteome</keyword>
<dbReference type="PROSITE" id="PS00076">
    <property type="entry name" value="PYRIDINE_REDOX_1"/>
    <property type="match status" value="1"/>
</dbReference>
<evidence type="ECO:0000256" key="2">
    <source>
        <dbReference type="ARBA" id="ARBA00002549"/>
    </source>
</evidence>
<keyword evidence="5 10" id="KW-0274">FAD</keyword>
<evidence type="ECO:0000256" key="4">
    <source>
        <dbReference type="ARBA" id="ARBA00022630"/>
    </source>
</evidence>
<dbReference type="InterPro" id="IPR036188">
    <property type="entry name" value="FAD/NAD-bd_sf"/>
</dbReference>
<comment type="similarity">
    <text evidence="3 10">Belongs to the class-I pyridine nucleotide-disulfide oxidoreductase family.</text>
</comment>
<evidence type="ECO:0000313" key="13">
    <source>
        <dbReference type="EMBL" id="PFX15580.1"/>
    </source>
</evidence>
<evidence type="ECO:0000256" key="5">
    <source>
        <dbReference type="ARBA" id="ARBA00022827"/>
    </source>
</evidence>
<dbReference type="AlphaFoldDB" id="A0A2B4RGH5"/>
<dbReference type="InterPro" id="IPR002109">
    <property type="entry name" value="Glutaredoxin"/>
</dbReference>
<dbReference type="InterPro" id="IPR004099">
    <property type="entry name" value="Pyr_nucl-diS_OxRdtase_dimer"/>
</dbReference>
<dbReference type="PRINTS" id="PR00368">
    <property type="entry name" value="FADPNR"/>
</dbReference>
<dbReference type="GO" id="GO:0005829">
    <property type="term" value="C:cytosol"/>
    <property type="evidence" value="ECO:0007669"/>
    <property type="project" value="TreeGrafter"/>
</dbReference>
<dbReference type="FunFam" id="3.30.390.30:FF:000004">
    <property type="entry name" value="Thioredoxin reductase 1, cytoplasmic"/>
    <property type="match status" value="1"/>
</dbReference>
<evidence type="ECO:0000256" key="9">
    <source>
        <dbReference type="ARBA" id="ARBA00023284"/>
    </source>
</evidence>
<keyword evidence="8" id="KW-1015">Disulfide bond</keyword>
<evidence type="ECO:0000256" key="8">
    <source>
        <dbReference type="ARBA" id="ARBA00023157"/>
    </source>
</evidence>
<dbReference type="GO" id="GO:0005739">
    <property type="term" value="C:mitochondrion"/>
    <property type="evidence" value="ECO:0007669"/>
    <property type="project" value="TreeGrafter"/>
</dbReference>
<dbReference type="PROSITE" id="PS51354">
    <property type="entry name" value="GLUTAREDOXIN_2"/>
    <property type="match status" value="1"/>
</dbReference>
<keyword evidence="7 10" id="KW-0560">Oxidoreductase</keyword>
<dbReference type="STRING" id="50429.A0A2B4RGH5"/>
<keyword evidence="9 10" id="KW-0676">Redox-active center</keyword>
<evidence type="ECO:0000313" key="14">
    <source>
        <dbReference type="Proteomes" id="UP000225706"/>
    </source>
</evidence>